<name>A0A8D8QYA4_9HEMI</name>
<evidence type="ECO:0000313" key="3">
    <source>
        <dbReference type="EMBL" id="CAG6640735.1"/>
    </source>
</evidence>
<feature type="transmembrane region" description="Helical" evidence="1">
    <location>
        <begin position="37"/>
        <end position="56"/>
    </location>
</feature>
<dbReference type="AlphaFoldDB" id="A0A8D8QYA4"/>
<evidence type="ECO:0008006" key="4">
    <source>
        <dbReference type="Google" id="ProtNLM"/>
    </source>
</evidence>
<organism evidence="3">
    <name type="scientific">Cacopsylla melanoneura</name>
    <dbReference type="NCBI Taxonomy" id="428564"/>
    <lineage>
        <taxon>Eukaryota</taxon>
        <taxon>Metazoa</taxon>
        <taxon>Ecdysozoa</taxon>
        <taxon>Arthropoda</taxon>
        <taxon>Hexapoda</taxon>
        <taxon>Insecta</taxon>
        <taxon>Pterygota</taxon>
        <taxon>Neoptera</taxon>
        <taxon>Paraneoptera</taxon>
        <taxon>Hemiptera</taxon>
        <taxon>Sternorrhyncha</taxon>
        <taxon>Psylloidea</taxon>
        <taxon>Psyllidae</taxon>
        <taxon>Psyllinae</taxon>
        <taxon>Cacopsylla</taxon>
    </lineage>
</organism>
<keyword evidence="1" id="KW-0812">Transmembrane</keyword>
<proteinExistence type="predicted"/>
<keyword evidence="2" id="KW-0732">Signal</keyword>
<sequence>MVLAGWVSCCLTLGFAVSCSAGWVNCSLTLGLVSMALAGWMNCRSILGLVVSCSNFPSTMLPSRVSSILRILLAPAVASLGMLVCLKFNLWLYESRSSSF</sequence>
<dbReference type="EMBL" id="HBUF01113577">
    <property type="protein sequence ID" value="CAG6640735.1"/>
    <property type="molecule type" value="Transcribed_RNA"/>
</dbReference>
<protein>
    <recommendedName>
        <fullName evidence="4">NADH dehydrogenase subunit 6</fullName>
    </recommendedName>
</protein>
<evidence type="ECO:0000256" key="2">
    <source>
        <dbReference type="SAM" id="SignalP"/>
    </source>
</evidence>
<keyword evidence="1" id="KW-0472">Membrane</keyword>
<accession>A0A8D8QYA4</accession>
<reference evidence="3" key="1">
    <citation type="submission" date="2021-05" db="EMBL/GenBank/DDBJ databases">
        <authorList>
            <person name="Alioto T."/>
            <person name="Alioto T."/>
            <person name="Gomez Garrido J."/>
        </authorList>
    </citation>
    <scope>NUCLEOTIDE SEQUENCE</scope>
</reference>
<evidence type="ECO:0000256" key="1">
    <source>
        <dbReference type="SAM" id="Phobius"/>
    </source>
</evidence>
<feature type="signal peptide" evidence="2">
    <location>
        <begin position="1"/>
        <end position="16"/>
    </location>
</feature>
<keyword evidence="1" id="KW-1133">Transmembrane helix</keyword>
<feature type="chain" id="PRO_5034746341" description="NADH dehydrogenase subunit 6" evidence="2">
    <location>
        <begin position="17"/>
        <end position="100"/>
    </location>
</feature>
<feature type="transmembrane region" description="Helical" evidence="1">
    <location>
        <begin position="68"/>
        <end position="93"/>
    </location>
</feature>